<dbReference type="InterPro" id="IPR001752">
    <property type="entry name" value="Kinesin_motor_dom"/>
</dbReference>
<dbReference type="Pfam" id="PF00225">
    <property type="entry name" value="Kinesin"/>
    <property type="match status" value="1"/>
</dbReference>
<dbReference type="EMBL" id="KV453915">
    <property type="protein sequence ID" value="ODV77388.1"/>
    <property type="molecule type" value="Genomic_DNA"/>
</dbReference>
<evidence type="ECO:0000256" key="2">
    <source>
        <dbReference type="SAM" id="MobiDB-lite"/>
    </source>
</evidence>
<dbReference type="SUPFAM" id="SSF52540">
    <property type="entry name" value="P-loop containing nucleoside triphosphate hydrolases"/>
    <property type="match status" value="1"/>
</dbReference>
<comment type="similarity">
    <text evidence="1">Belongs to the TRAFAC class myosin-kinesin ATPase superfamily. Kinesin family.</text>
</comment>
<dbReference type="GO" id="GO:0007018">
    <property type="term" value="P:microtubule-based movement"/>
    <property type="evidence" value="ECO:0007669"/>
    <property type="project" value="InterPro"/>
</dbReference>
<feature type="region of interest" description="Disordered" evidence="2">
    <location>
        <begin position="28"/>
        <end position="82"/>
    </location>
</feature>
<dbReference type="AlphaFoldDB" id="A0A1E4SD45"/>
<dbReference type="Gene3D" id="3.40.850.10">
    <property type="entry name" value="Kinesin motor domain"/>
    <property type="match status" value="1"/>
</dbReference>
<dbReference type="SMART" id="SM00129">
    <property type="entry name" value="KISc"/>
    <property type="match status" value="1"/>
</dbReference>
<evidence type="ECO:0000256" key="1">
    <source>
        <dbReference type="PROSITE-ProRule" id="PRU00283"/>
    </source>
</evidence>
<dbReference type="STRING" id="984487.A0A1E4SD45"/>
<keyword evidence="1" id="KW-0547">Nucleotide-binding</keyword>
<evidence type="ECO:0000313" key="4">
    <source>
        <dbReference type="EMBL" id="ODV77388.1"/>
    </source>
</evidence>
<gene>
    <name evidence="4" type="ORF">CANTADRAFT_55968</name>
</gene>
<evidence type="ECO:0000313" key="5">
    <source>
        <dbReference type="Proteomes" id="UP000094285"/>
    </source>
</evidence>
<dbReference type="GeneID" id="30984656"/>
<dbReference type="OrthoDB" id="3176171at2759"/>
<dbReference type="RefSeq" id="XP_020062510.1">
    <property type="nucleotide sequence ID" value="XM_020210520.1"/>
</dbReference>
<dbReference type="InterPro" id="IPR027417">
    <property type="entry name" value="P-loop_NTPase"/>
</dbReference>
<keyword evidence="1" id="KW-0505">Motor protein</keyword>
<evidence type="ECO:0000259" key="3">
    <source>
        <dbReference type="PROSITE" id="PS50067"/>
    </source>
</evidence>
<dbReference type="Proteomes" id="UP000094285">
    <property type="component" value="Unassembled WGS sequence"/>
</dbReference>
<sequence length="531" mass="59877">MPSTPKSSSPTPEDNSIKVLVRVRPLLPREIPESGQDVKSLVSMPANDSRVTRLEVPASSTFSNQKSKVHRPSQVESSDTSEDVKTYHFDESIWSYDLNDAHYVSNKQFYTKTGPSVLNHFFQGFNVCLLAYGQTSSGKTFTMMGNKKEPGIIPLVVRDILRQKEILIGERINCEVKLSYMEIYNEQVKDLLGNQQGKMRVREHPTTGPYVENLSEFVIDQYEDFEKYLKDGNIRRATASTSMNEQSSRSHAILTLTLKQTKFNLSDLNESIGEAEEEMISNIKLVDLAGSERLSKTKVYGQQDRIKEGTLINKSLTVLGRCINLLSSPGASAKSIPYRDSILTYILRENLGGNSKTLMIFCISPIDFDETHQTLNYATQVKRIKTTAKANKTKLATVPIDWNQLETNDQDVVSSLKNEIQELTAKLNSITIAEDESRFAKLMNYLEKETSKVKFENKFLKQQLHQKTAEVAELSSHVTYLEHEVGSLTREVVAHQHQSLARSKDLLLESCQAGEIAMGEQLAHFDPATFF</sequence>
<dbReference type="PROSITE" id="PS50067">
    <property type="entry name" value="KINESIN_MOTOR_2"/>
    <property type="match status" value="1"/>
</dbReference>
<keyword evidence="1" id="KW-0067">ATP-binding</keyword>
<dbReference type="GO" id="GO:0003777">
    <property type="term" value="F:microtubule motor activity"/>
    <property type="evidence" value="ECO:0007669"/>
    <property type="project" value="InterPro"/>
</dbReference>
<keyword evidence="5" id="KW-1185">Reference proteome</keyword>
<reference evidence="5" key="1">
    <citation type="submission" date="2016-05" db="EMBL/GenBank/DDBJ databases">
        <title>Comparative genomics of biotechnologically important yeasts.</title>
        <authorList>
            <consortium name="DOE Joint Genome Institute"/>
            <person name="Riley R."/>
            <person name="Haridas S."/>
            <person name="Wolfe K.H."/>
            <person name="Lopes M.R."/>
            <person name="Hittinger C.T."/>
            <person name="Goker M."/>
            <person name="Salamov A."/>
            <person name="Wisecaver J."/>
            <person name="Long T.M."/>
            <person name="Aerts A.L."/>
            <person name="Barry K."/>
            <person name="Choi C."/>
            <person name="Clum A."/>
            <person name="Coughlan A.Y."/>
            <person name="Deshpande S."/>
            <person name="Douglass A.P."/>
            <person name="Hanson S.J."/>
            <person name="Klenk H.-P."/>
            <person name="Labutti K."/>
            <person name="Lapidus A."/>
            <person name="Lindquist E."/>
            <person name="Lipzen A."/>
            <person name="Meier-Kolthoff J.P."/>
            <person name="Ohm R.A."/>
            <person name="Otillar R.P."/>
            <person name="Pangilinan J."/>
            <person name="Peng Y."/>
            <person name="Rokas A."/>
            <person name="Rosa C.A."/>
            <person name="Scheuner C."/>
            <person name="Sibirny A.A."/>
            <person name="Slot J.C."/>
            <person name="Stielow J.B."/>
            <person name="Sun H."/>
            <person name="Kurtzman C.P."/>
            <person name="Blackwell M."/>
            <person name="Grigoriev I.V."/>
            <person name="Jeffries T.W."/>
        </authorList>
    </citation>
    <scope>NUCLEOTIDE SEQUENCE [LARGE SCALE GENOMIC DNA]</scope>
    <source>
        <strain evidence="5">NRRL Y-17324</strain>
    </source>
</reference>
<dbReference type="PANTHER" id="PTHR47117">
    <property type="entry name" value="STAR-RELATED LIPID TRANSFER PROTEIN 9"/>
    <property type="match status" value="1"/>
</dbReference>
<accession>A0A1E4SD45</accession>
<dbReference type="GO" id="GO:0008017">
    <property type="term" value="F:microtubule binding"/>
    <property type="evidence" value="ECO:0007669"/>
    <property type="project" value="InterPro"/>
</dbReference>
<feature type="binding site" evidence="1">
    <location>
        <begin position="133"/>
        <end position="140"/>
    </location>
    <ligand>
        <name>ATP</name>
        <dbReference type="ChEBI" id="CHEBI:30616"/>
    </ligand>
</feature>
<dbReference type="GO" id="GO:0005524">
    <property type="term" value="F:ATP binding"/>
    <property type="evidence" value="ECO:0007669"/>
    <property type="project" value="UniProtKB-UniRule"/>
</dbReference>
<protein>
    <submittedName>
        <fullName evidence="4">Kinesin-domain-containing protein</fullName>
    </submittedName>
</protein>
<organism evidence="4 5">
    <name type="scientific">Suhomyces tanzawaensis NRRL Y-17324</name>
    <dbReference type="NCBI Taxonomy" id="984487"/>
    <lineage>
        <taxon>Eukaryota</taxon>
        <taxon>Fungi</taxon>
        <taxon>Dikarya</taxon>
        <taxon>Ascomycota</taxon>
        <taxon>Saccharomycotina</taxon>
        <taxon>Pichiomycetes</taxon>
        <taxon>Debaryomycetaceae</taxon>
        <taxon>Suhomyces</taxon>
    </lineage>
</organism>
<name>A0A1E4SD45_9ASCO</name>
<feature type="domain" description="Kinesin motor" evidence="3">
    <location>
        <begin position="16"/>
        <end position="384"/>
    </location>
</feature>
<dbReference type="PRINTS" id="PR00380">
    <property type="entry name" value="KINESINHEAVY"/>
</dbReference>
<dbReference type="InterPro" id="IPR036961">
    <property type="entry name" value="Kinesin_motor_dom_sf"/>
</dbReference>
<proteinExistence type="inferred from homology"/>